<dbReference type="EMBL" id="JBEVYD010000005">
    <property type="protein sequence ID" value="KAL3232570.1"/>
    <property type="molecule type" value="Genomic_DNA"/>
</dbReference>
<dbReference type="Gene3D" id="3.40.50.1000">
    <property type="entry name" value="HAD superfamily/HAD-like"/>
    <property type="match status" value="1"/>
</dbReference>
<dbReference type="InterPro" id="IPR023214">
    <property type="entry name" value="HAD_sf"/>
</dbReference>
<evidence type="ECO:0000313" key="2">
    <source>
        <dbReference type="Proteomes" id="UP001623330"/>
    </source>
</evidence>
<name>A0ABR4NV14_9SACH</name>
<gene>
    <name evidence="1" type="ORF">RNJ44_04486</name>
</gene>
<comment type="caution">
    <text evidence="1">The sequence shown here is derived from an EMBL/GenBank/DDBJ whole genome shotgun (WGS) entry which is preliminary data.</text>
</comment>
<dbReference type="PANTHER" id="PTHR19288:SF25">
    <property type="entry name" value="PHOSPHATIDYLGLYCEROPHOSPHATASE GEP4, MITOCHONDRIAL"/>
    <property type="match status" value="1"/>
</dbReference>
<dbReference type="PANTHER" id="PTHR19288">
    <property type="entry name" value="4-NITROPHENYLPHOSPHATASE-RELATED"/>
    <property type="match status" value="1"/>
</dbReference>
<evidence type="ECO:0000313" key="1">
    <source>
        <dbReference type="EMBL" id="KAL3232570.1"/>
    </source>
</evidence>
<dbReference type="InterPro" id="IPR027706">
    <property type="entry name" value="PGP_Pase"/>
</dbReference>
<evidence type="ECO:0008006" key="3">
    <source>
        <dbReference type="Google" id="ProtNLM"/>
    </source>
</evidence>
<dbReference type="SUPFAM" id="SSF56784">
    <property type="entry name" value="HAD-like"/>
    <property type="match status" value="1"/>
</dbReference>
<organism evidence="1 2">
    <name type="scientific">Nakaseomyces bracarensis</name>
    <dbReference type="NCBI Taxonomy" id="273131"/>
    <lineage>
        <taxon>Eukaryota</taxon>
        <taxon>Fungi</taxon>
        <taxon>Dikarya</taxon>
        <taxon>Ascomycota</taxon>
        <taxon>Saccharomycotina</taxon>
        <taxon>Saccharomycetes</taxon>
        <taxon>Saccharomycetales</taxon>
        <taxon>Saccharomycetaceae</taxon>
        <taxon>Nakaseomyces</taxon>
    </lineage>
</organism>
<reference evidence="1 2" key="1">
    <citation type="submission" date="2024-05" db="EMBL/GenBank/DDBJ databases">
        <title>Long read based assembly of the Candida bracarensis genome reveals expanded adhesin content.</title>
        <authorList>
            <person name="Marcet-Houben M."/>
            <person name="Ksiezopolska E."/>
            <person name="Gabaldon T."/>
        </authorList>
    </citation>
    <scope>NUCLEOTIDE SEQUENCE [LARGE SCALE GENOMIC DNA]</scope>
    <source>
        <strain evidence="1 2">CBM6</strain>
    </source>
</reference>
<sequence length="186" mass="21338">MNLNATFNAFRAVYNHNLCIPRLRIANFNQLPVPIHPSIKAVVVDKDNCISLQDDDKVWPAYKEKWEELKKCYPDRVLIVSNSAGSSDDAGYEQARELEKNTGVAVLRHKLKKPGCRDEIMEYFLSRKIVEAPHEIAVVGDRLFTDVLMANLMGAYGVWIQDGVKVSESALCKFEKKLYNYWTREK</sequence>
<keyword evidence="2" id="KW-1185">Reference proteome</keyword>
<dbReference type="InterPro" id="IPR036412">
    <property type="entry name" value="HAD-like_sf"/>
</dbReference>
<dbReference type="InterPro" id="IPR010021">
    <property type="entry name" value="PGPP1/Gep4"/>
</dbReference>
<dbReference type="Proteomes" id="UP001623330">
    <property type="component" value="Unassembled WGS sequence"/>
</dbReference>
<protein>
    <recommendedName>
        <fullName evidence="3">Phosphatidylglycerophosphatase GEP4, mitochondrial</fullName>
    </recommendedName>
</protein>
<accession>A0ABR4NV14</accession>
<proteinExistence type="predicted"/>
<dbReference type="Pfam" id="PF09419">
    <property type="entry name" value="PGP_phosphatase"/>
    <property type="match status" value="1"/>
</dbReference>
<dbReference type="NCBIfam" id="TIGR01668">
    <property type="entry name" value="YqeG_hyp_ppase"/>
    <property type="match status" value="1"/>
</dbReference>